<feature type="chain" id="PRO_5040186646" description="Formin-like protein" evidence="5">
    <location>
        <begin position="23"/>
        <end position="816"/>
    </location>
</feature>
<feature type="compositionally biased region" description="Pro residues" evidence="4">
    <location>
        <begin position="357"/>
        <end position="377"/>
    </location>
</feature>
<sequence length="816" mass="88145">MAAKVWPPLLPLVFLFILSISSELNSPQNIGTFFPLQTSPVIPEPSIPTNSPASMAPSNSQTSSSSSTSGSTIAKAVGITVASGIVLAGKFFSFLKKSTASRHRPRLDKKNSGSWVILQEQDMLPRYEFNRFDGNLNVLIVDENGVDVLYWRMLEDQHDGEGENEEEEVGYHGGRGRKSGPIQEIRLLGGKFLNSPSRIFPHGEGENPPEHGASAPSASAPPLPPPPPANPAKKKGPPAHPPPPIPVKKGPPAPPLPPMPLKKGPPPIPVEKGPSVSPPPAVKKDLPAPPPPPIRVKKGPPAPPPPPIPVKKGPPAPPPPPIPGKKDPLVPPPPPTPVIKGPPAPPPLQIPVTKGQPAPPPPPIPVKKGPLAPPTPPYSGASSDLIKLKPFHWDKVTIDLNDSVVWHKINNGSFSFDSDLMEALFGYAATNQKTPLKNRDSSNVGNSNCGSPAKVFILDPRKSQNTAIVLKSLAMSRQEIIEALLEDRGLNADTLEKLNKIAPTQEEETQIRKFSGDSTKLADAESFLFQILKAVPSAFTRLDALLFRSNYDHEIQQVKESLQTLESACKELQNRGLFLELLEAVLKAGNRMNAGTTRGEARAFNLTALLKLSDVKSTDGKTTLLHFVVEAVARFEGKRCLINRNHSHSSINSVESARAKEEREREYVKLGLPVVGGLSVEFSNVKKAARIDSDAFVKICPTLRVRVAVIRQSFGRSSVNDGGGFVRAMKGFLEAAEEELKVMEEEQTRVMELVKRTTQFYRSGVSKAKAASPLQLFEIVKDFLDMVDHACVDIAQNQQKKVANVGSSSLANSSNQ</sequence>
<dbReference type="AlphaFoldDB" id="A0A9Q0KKV1"/>
<keyword evidence="8" id="KW-1185">Reference proteome</keyword>
<keyword evidence="3" id="KW-0175">Coiled coil</keyword>
<dbReference type="Pfam" id="PF02181">
    <property type="entry name" value="FH2"/>
    <property type="match status" value="1"/>
</dbReference>
<feature type="region of interest" description="Disordered" evidence="4">
    <location>
        <begin position="45"/>
        <end position="69"/>
    </location>
</feature>
<feature type="signal peptide" evidence="5">
    <location>
        <begin position="1"/>
        <end position="22"/>
    </location>
</feature>
<organism evidence="7 8">
    <name type="scientific">Protea cynaroides</name>
    <dbReference type="NCBI Taxonomy" id="273540"/>
    <lineage>
        <taxon>Eukaryota</taxon>
        <taxon>Viridiplantae</taxon>
        <taxon>Streptophyta</taxon>
        <taxon>Embryophyta</taxon>
        <taxon>Tracheophyta</taxon>
        <taxon>Spermatophyta</taxon>
        <taxon>Magnoliopsida</taxon>
        <taxon>Proteales</taxon>
        <taxon>Proteaceae</taxon>
        <taxon>Protea</taxon>
    </lineage>
</organism>
<evidence type="ECO:0000256" key="1">
    <source>
        <dbReference type="ARBA" id="ARBA00025793"/>
    </source>
</evidence>
<feature type="compositionally biased region" description="Pro residues" evidence="4">
    <location>
        <begin position="238"/>
        <end position="269"/>
    </location>
</feature>
<evidence type="ECO:0000259" key="6">
    <source>
        <dbReference type="PROSITE" id="PS51444"/>
    </source>
</evidence>
<dbReference type="InterPro" id="IPR015425">
    <property type="entry name" value="FH2_Formin"/>
</dbReference>
<dbReference type="InterPro" id="IPR042201">
    <property type="entry name" value="FH2_Formin_sf"/>
</dbReference>
<evidence type="ECO:0000256" key="2">
    <source>
        <dbReference type="RuleBase" id="RU361260"/>
    </source>
</evidence>
<dbReference type="GO" id="GO:0051015">
    <property type="term" value="F:actin filament binding"/>
    <property type="evidence" value="ECO:0007669"/>
    <property type="project" value="InterPro"/>
</dbReference>
<dbReference type="PROSITE" id="PS51444">
    <property type="entry name" value="FH2"/>
    <property type="match status" value="1"/>
</dbReference>
<evidence type="ECO:0000256" key="5">
    <source>
        <dbReference type="SAM" id="SignalP"/>
    </source>
</evidence>
<dbReference type="EMBL" id="JAMYWD010000004">
    <property type="protein sequence ID" value="KAJ4972488.1"/>
    <property type="molecule type" value="Genomic_DNA"/>
</dbReference>
<feature type="region of interest" description="Disordered" evidence="4">
    <location>
        <begin position="193"/>
        <end position="379"/>
    </location>
</feature>
<dbReference type="PANTHER" id="PTHR23213:SF354">
    <property type="entry name" value="FORMIN-LIKE PROTEIN 4"/>
    <property type="match status" value="1"/>
</dbReference>
<comment type="similarity">
    <text evidence="1">Belongs to the formin-like family. Class-I subfamily.</text>
</comment>
<feature type="compositionally biased region" description="Polar residues" evidence="4">
    <location>
        <begin position="47"/>
        <end position="57"/>
    </location>
</feature>
<keyword evidence="5" id="KW-0732">Signal</keyword>
<evidence type="ECO:0000313" key="8">
    <source>
        <dbReference type="Proteomes" id="UP001141806"/>
    </source>
</evidence>
<feature type="coiled-coil region" evidence="3">
    <location>
        <begin position="548"/>
        <end position="575"/>
    </location>
</feature>
<feature type="compositionally biased region" description="Low complexity" evidence="4">
    <location>
        <begin position="58"/>
        <end position="69"/>
    </location>
</feature>
<feature type="compositionally biased region" description="Pro residues" evidence="4">
    <location>
        <begin position="276"/>
        <end position="349"/>
    </location>
</feature>
<name>A0A9Q0KKV1_9MAGN</name>
<gene>
    <name evidence="7" type="ORF">NE237_005662</name>
</gene>
<accession>A0A9Q0KKV1</accession>
<reference evidence="7" key="1">
    <citation type="journal article" date="2023" name="Plant J.">
        <title>The genome of the king protea, Protea cynaroides.</title>
        <authorList>
            <person name="Chang J."/>
            <person name="Duong T.A."/>
            <person name="Schoeman C."/>
            <person name="Ma X."/>
            <person name="Roodt D."/>
            <person name="Barker N."/>
            <person name="Li Z."/>
            <person name="Van de Peer Y."/>
            <person name="Mizrachi E."/>
        </authorList>
    </citation>
    <scope>NUCLEOTIDE SEQUENCE</scope>
    <source>
        <tissue evidence="7">Young leaves</tissue>
    </source>
</reference>
<dbReference type="PANTHER" id="PTHR23213">
    <property type="entry name" value="FORMIN-RELATED"/>
    <property type="match status" value="1"/>
</dbReference>
<feature type="region of interest" description="Disordered" evidence="4">
    <location>
        <begin position="158"/>
        <end position="181"/>
    </location>
</feature>
<evidence type="ECO:0000256" key="3">
    <source>
        <dbReference type="SAM" id="Coils"/>
    </source>
</evidence>
<comment type="caution">
    <text evidence="7">The sequence shown here is derived from an EMBL/GenBank/DDBJ whole genome shotgun (WGS) entry which is preliminary data.</text>
</comment>
<dbReference type="InterPro" id="IPR027643">
    <property type="entry name" value="Formin-like_plant"/>
</dbReference>
<protein>
    <recommendedName>
        <fullName evidence="2">Formin-like protein</fullName>
    </recommendedName>
</protein>
<proteinExistence type="inferred from homology"/>
<dbReference type="OrthoDB" id="1668162at2759"/>
<feature type="compositionally biased region" description="Pro residues" evidence="4">
    <location>
        <begin position="219"/>
        <end position="230"/>
    </location>
</feature>
<feature type="domain" description="FH2" evidence="6">
    <location>
        <begin position="378"/>
        <end position="813"/>
    </location>
</feature>
<dbReference type="SUPFAM" id="SSF101447">
    <property type="entry name" value="Formin homology 2 domain (FH2 domain)"/>
    <property type="match status" value="1"/>
</dbReference>
<evidence type="ECO:0000256" key="4">
    <source>
        <dbReference type="SAM" id="MobiDB-lite"/>
    </source>
</evidence>
<evidence type="ECO:0000313" key="7">
    <source>
        <dbReference type="EMBL" id="KAJ4972488.1"/>
    </source>
</evidence>
<dbReference type="Proteomes" id="UP001141806">
    <property type="component" value="Unassembled WGS sequence"/>
</dbReference>
<dbReference type="SMART" id="SM00498">
    <property type="entry name" value="FH2"/>
    <property type="match status" value="1"/>
</dbReference>
<dbReference type="Gene3D" id="1.20.58.2220">
    <property type="entry name" value="Formin, FH2 domain"/>
    <property type="match status" value="1"/>
</dbReference>
<feature type="coiled-coil region" evidence="3">
    <location>
        <begin position="726"/>
        <end position="753"/>
    </location>
</feature>
<dbReference type="GO" id="GO:0045010">
    <property type="term" value="P:actin nucleation"/>
    <property type="evidence" value="ECO:0007669"/>
    <property type="project" value="InterPro"/>
</dbReference>